<feature type="region of interest" description="Disordered" evidence="1">
    <location>
        <begin position="1"/>
        <end position="173"/>
    </location>
</feature>
<feature type="compositionally biased region" description="Low complexity" evidence="1">
    <location>
        <begin position="89"/>
        <end position="110"/>
    </location>
</feature>
<name>A0AAV7XJG7_9NEOP</name>
<feature type="compositionally biased region" description="Basic and acidic residues" evidence="1">
    <location>
        <begin position="78"/>
        <end position="88"/>
    </location>
</feature>
<reference evidence="2" key="1">
    <citation type="submission" date="2022-12" db="EMBL/GenBank/DDBJ databases">
        <title>Chromosome-level genome assembly of the bean flower thrips Megalurothrips usitatus.</title>
        <authorList>
            <person name="Ma L."/>
            <person name="Liu Q."/>
            <person name="Li H."/>
            <person name="Cai W."/>
        </authorList>
    </citation>
    <scope>NUCLEOTIDE SEQUENCE</scope>
    <source>
        <strain evidence="2">Cailab_2022a</strain>
    </source>
</reference>
<evidence type="ECO:0000256" key="1">
    <source>
        <dbReference type="SAM" id="MobiDB-lite"/>
    </source>
</evidence>
<dbReference type="AlphaFoldDB" id="A0AAV7XJG7"/>
<feature type="compositionally biased region" description="Low complexity" evidence="1">
    <location>
        <begin position="52"/>
        <end position="65"/>
    </location>
</feature>
<sequence>MSTNNNPALPPTGAGKQKKWSAPTITVGGGLPALGSVDEYSTEVTYERRESSASNSNSRRSSAASGTALGLLFASRRPSRDSASRRGSESAGSVSSGTASARSAPVSAARWTTRAPRVGAARGTWPSWSASGARASSAPARSRTARPPPSPARSGPPGGTSSPRTRPGEWPSPPLLLVVVVGAECVPSARNNVRVVQRCQ</sequence>
<protein>
    <submittedName>
        <fullName evidence="2">Uncharacterized protein</fullName>
    </submittedName>
</protein>
<keyword evidence="3" id="KW-1185">Reference proteome</keyword>
<gene>
    <name evidence="2" type="ORF">ONE63_001454</name>
</gene>
<evidence type="ECO:0000313" key="2">
    <source>
        <dbReference type="EMBL" id="KAJ1523611.1"/>
    </source>
</evidence>
<evidence type="ECO:0000313" key="3">
    <source>
        <dbReference type="Proteomes" id="UP001075354"/>
    </source>
</evidence>
<organism evidence="2 3">
    <name type="scientific">Megalurothrips usitatus</name>
    <name type="common">bean blossom thrips</name>
    <dbReference type="NCBI Taxonomy" id="439358"/>
    <lineage>
        <taxon>Eukaryota</taxon>
        <taxon>Metazoa</taxon>
        <taxon>Ecdysozoa</taxon>
        <taxon>Arthropoda</taxon>
        <taxon>Hexapoda</taxon>
        <taxon>Insecta</taxon>
        <taxon>Pterygota</taxon>
        <taxon>Neoptera</taxon>
        <taxon>Paraneoptera</taxon>
        <taxon>Thysanoptera</taxon>
        <taxon>Terebrantia</taxon>
        <taxon>Thripoidea</taxon>
        <taxon>Thripidae</taxon>
        <taxon>Megalurothrips</taxon>
    </lineage>
</organism>
<dbReference type="EMBL" id="JAPTSV010000010">
    <property type="protein sequence ID" value="KAJ1523611.1"/>
    <property type="molecule type" value="Genomic_DNA"/>
</dbReference>
<comment type="caution">
    <text evidence="2">The sequence shown here is derived from an EMBL/GenBank/DDBJ whole genome shotgun (WGS) entry which is preliminary data.</text>
</comment>
<accession>A0AAV7XJG7</accession>
<feature type="compositionally biased region" description="Low complexity" evidence="1">
    <location>
        <begin position="129"/>
        <end position="142"/>
    </location>
</feature>
<feature type="compositionally biased region" description="Low complexity" evidence="1">
    <location>
        <begin position="152"/>
        <end position="165"/>
    </location>
</feature>
<dbReference type="Proteomes" id="UP001075354">
    <property type="component" value="Chromosome 10"/>
</dbReference>
<proteinExistence type="predicted"/>